<proteinExistence type="predicted"/>
<dbReference type="GO" id="GO:0016787">
    <property type="term" value="F:hydrolase activity"/>
    <property type="evidence" value="ECO:0007669"/>
    <property type="project" value="UniProtKB-KW"/>
</dbReference>
<evidence type="ECO:0000313" key="3">
    <source>
        <dbReference type="Proteomes" id="UP000031666"/>
    </source>
</evidence>
<comment type="caution">
    <text evidence="2">The sequence shown here is derived from an EMBL/GenBank/DDBJ whole genome shotgun (WGS) entry which is preliminary data.</text>
</comment>
<gene>
    <name evidence="2" type="ORF">JCM19241_2433</name>
</gene>
<dbReference type="Pfam" id="PF06500">
    <property type="entry name" value="FrsA-like"/>
    <property type="match status" value="1"/>
</dbReference>
<dbReference type="SUPFAM" id="SSF53474">
    <property type="entry name" value="alpha/beta-Hydrolases"/>
    <property type="match status" value="1"/>
</dbReference>
<dbReference type="EMBL" id="BBSC01000001">
    <property type="protein sequence ID" value="GAM72978.1"/>
    <property type="molecule type" value="Genomic_DNA"/>
</dbReference>
<dbReference type="NCBIfam" id="NF003460">
    <property type="entry name" value="PRK05077.1"/>
    <property type="match status" value="1"/>
</dbReference>
<dbReference type="AlphaFoldDB" id="A0A0B8QCR2"/>
<dbReference type="InterPro" id="IPR029058">
    <property type="entry name" value="AB_hydrolase_fold"/>
</dbReference>
<keyword evidence="1" id="KW-0378">Hydrolase</keyword>
<dbReference type="STRING" id="1481914.JCM19241_2433"/>
<dbReference type="Gene3D" id="3.40.50.1820">
    <property type="entry name" value="alpha/beta hydrolase"/>
    <property type="match status" value="1"/>
</dbReference>
<sequence>MEDQKSKNLSETLFAKHHQAKETSGLVQYMPSSLALLQQRPEHSWYRNLRRLQWIWQGADPIVQEQVLARISSSEHSRTNDNLLDTVMGFRKGNWAYEWTHEGMKHQKLAQELKGEEASLELYRASLYFSIAAYPHIRGDNLASQAQVLANKAYEEASEKSQYVFKQLKIPHQGKTIEANLHLPHTERPLPVVIVCGGLDSVQTDMWKLFLEHLAPNELAMLTIDMPSVGKNSHWTLTEDTSVLHKAVLDFLPTVPYVDHWKVGLLGFRFGGNALVRLSFLEQQRIKACVALGAPVHDILSSADKMKSMPKMYLDVLGSRLGKSAVDIHSLAAQMSAWSLRTQGLLASRKTKVPILAVSLEGDPVAPHSDNKLVAMSSQYGEAVKIPSKNLSAGYQKSLDLAVDWLITELKS</sequence>
<dbReference type="PANTHER" id="PTHR22946">
    <property type="entry name" value="DIENELACTONE HYDROLASE DOMAIN-CONTAINING PROTEIN-RELATED"/>
    <property type="match status" value="1"/>
</dbReference>
<organism evidence="2 3">
    <name type="scientific">Vibrio ishigakensis</name>
    <dbReference type="NCBI Taxonomy" id="1481914"/>
    <lineage>
        <taxon>Bacteria</taxon>
        <taxon>Pseudomonadati</taxon>
        <taxon>Pseudomonadota</taxon>
        <taxon>Gammaproteobacteria</taxon>
        <taxon>Vibrionales</taxon>
        <taxon>Vibrionaceae</taxon>
        <taxon>Vibrio</taxon>
    </lineage>
</organism>
<evidence type="ECO:0000256" key="1">
    <source>
        <dbReference type="ARBA" id="ARBA00022801"/>
    </source>
</evidence>
<reference evidence="2 3" key="2">
    <citation type="submission" date="2015-01" db="EMBL/GenBank/DDBJ databases">
        <authorList>
            <consortium name="NBRP consortium"/>
            <person name="Sawabe T."/>
            <person name="Meirelles P."/>
            <person name="Feng G."/>
            <person name="Sayaka M."/>
            <person name="Hattori M."/>
            <person name="Ohkuma M."/>
        </authorList>
    </citation>
    <scope>NUCLEOTIDE SEQUENCE [LARGE SCALE GENOMIC DNA]</scope>
    <source>
        <strain evidence="3">JCM 19241</strain>
    </source>
</reference>
<dbReference type="InterPro" id="IPR050261">
    <property type="entry name" value="FrsA_esterase"/>
</dbReference>
<protein>
    <submittedName>
        <fullName evidence="2">Fermentation/respiration switch protein</fullName>
    </submittedName>
</protein>
<reference evidence="2 3" key="1">
    <citation type="submission" date="2015-01" db="EMBL/GenBank/DDBJ databases">
        <title>Vibrio sp. C94 JCM 19241 whole genome shotgun sequence.</title>
        <authorList>
            <person name="Sawabe T."/>
            <person name="Meirelles P."/>
            <person name="Feng G."/>
            <person name="Sayaka M."/>
            <person name="Hattori M."/>
            <person name="Ohkuma M."/>
        </authorList>
    </citation>
    <scope>NUCLEOTIDE SEQUENCE [LARGE SCALE GENOMIC DNA]</scope>
    <source>
        <strain evidence="3">JCM 19241</strain>
    </source>
</reference>
<name>A0A0B8QCR2_9VIBR</name>
<dbReference type="Proteomes" id="UP000031666">
    <property type="component" value="Unassembled WGS sequence"/>
</dbReference>
<evidence type="ECO:0000313" key="2">
    <source>
        <dbReference type="EMBL" id="GAM72978.1"/>
    </source>
</evidence>
<dbReference type="InterPro" id="IPR010520">
    <property type="entry name" value="FrsA-like"/>
</dbReference>
<dbReference type="PANTHER" id="PTHR22946:SF4">
    <property type="entry name" value="ESTERASE FRSA"/>
    <property type="match status" value="1"/>
</dbReference>
<accession>A0A0B8QCR2</accession>